<organism evidence="2 3">
    <name type="scientific">Hydnum rufescens UP504</name>
    <dbReference type="NCBI Taxonomy" id="1448309"/>
    <lineage>
        <taxon>Eukaryota</taxon>
        <taxon>Fungi</taxon>
        <taxon>Dikarya</taxon>
        <taxon>Basidiomycota</taxon>
        <taxon>Agaricomycotina</taxon>
        <taxon>Agaricomycetes</taxon>
        <taxon>Cantharellales</taxon>
        <taxon>Hydnaceae</taxon>
        <taxon>Hydnum</taxon>
    </lineage>
</organism>
<feature type="region of interest" description="Disordered" evidence="1">
    <location>
        <begin position="14"/>
        <end position="54"/>
    </location>
</feature>
<evidence type="ECO:0000313" key="2">
    <source>
        <dbReference type="EMBL" id="KAF9519628.1"/>
    </source>
</evidence>
<reference evidence="2" key="1">
    <citation type="journal article" date="2020" name="Nat. Commun.">
        <title>Large-scale genome sequencing of mycorrhizal fungi provides insights into the early evolution of symbiotic traits.</title>
        <authorList>
            <person name="Miyauchi S."/>
            <person name="Kiss E."/>
            <person name="Kuo A."/>
            <person name="Drula E."/>
            <person name="Kohler A."/>
            <person name="Sanchez-Garcia M."/>
            <person name="Morin E."/>
            <person name="Andreopoulos B."/>
            <person name="Barry K.W."/>
            <person name="Bonito G."/>
            <person name="Buee M."/>
            <person name="Carver A."/>
            <person name="Chen C."/>
            <person name="Cichocki N."/>
            <person name="Clum A."/>
            <person name="Culley D."/>
            <person name="Crous P.W."/>
            <person name="Fauchery L."/>
            <person name="Girlanda M."/>
            <person name="Hayes R.D."/>
            <person name="Keri Z."/>
            <person name="LaButti K."/>
            <person name="Lipzen A."/>
            <person name="Lombard V."/>
            <person name="Magnuson J."/>
            <person name="Maillard F."/>
            <person name="Murat C."/>
            <person name="Nolan M."/>
            <person name="Ohm R.A."/>
            <person name="Pangilinan J."/>
            <person name="Pereira M.F."/>
            <person name="Perotto S."/>
            <person name="Peter M."/>
            <person name="Pfister S."/>
            <person name="Riley R."/>
            <person name="Sitrit Y."/>
            <person name="Stielow J.B."/>
            <person name="Szollosi G."/>
            <person name="Zifcakova L."/>
            <person name="Stursova M."/>
            <person name="Spatafora J.W."/>
            <person name="Tedersoo L."/>
            <person name="Vaario L.M."/>
            <person name="Yamada A."/>
            <person name="Yan M."/>
            <person name="Wang P."/>
            <person name="Xu J."/>
            <person name="Bruns T."/>
            <person name="Baldrian P."/>
            <person name="Vilgalys R."/>
            <person name="Dunand C."/>
            <person name="Henrissat B."/>
            <person name="Grigoriev I.V."/>
            <person name="Hibbett D."/>
            <person name="Nagy L.G."/>
            <person name="Martin F.M."/>
        </authorList>
    </citation>
    <scope>NUCLEOTIDE SEQUENCE</scope>
    <source>
        <strain evidence="2">UP504</strain>
    </source>
</reference>
<sequence>MAITIGKIRSNTLLHGLNSRQGQQTNWRDSRSTPESDTIQSMPPRWQRNPPVQDDDLGIEFADIGRSGYGSGILSLVFEQDIMLVQITEEKVIGEVGDHLEPLEEMDTRVKNADIDYSAIPQSRLTFSSEKTQT</sequence>
<keyword evidence="3" id="KW-1185">Reference proteome</keyword>
<proteinExistence type="predicted"/>
<name>A0A9P6B8B9_9AGAM</name>
<accession>A0A9P6B8B9</accession>
<dbReference type="AlphaFoldDB" id="A0A9P6B8B9"/>
<evidence type="ECO:0000313" key="3">
    <source>
        <dbReference type="Proteomes" id="UP000886523"/>
    </source>
</evidence>
<protein>
    <submittedName>
        <fullName evidence="2">Uncharacterized protein</fullName>
    </submittedName>
</protein>
<dbReference type="Proteomes" id="UP000886523">
    <property type="component" value="Unassembled WGS sequence"/>
</dbReference>
<evidence type="ECO:0000256" key="1">
    <source>
        <dbReference type="SAM" id="MobiDB-lite"/>
    </source>
</evidence>
<gene>
    <name evidence="2" type="ORF">BS47DRAFT_1074125</name>
</gene>
<comment type="caution">
    <text evidence="2">The sequence shown here is derived from an EMBL/GenBank/DDBJ whole genome shotgun (WGS) entry which is preliminary data.</text>
</comment>
<dbReference type="EMBL" id="MU128916">
    <property type="protein sequence ID" value="KAF9519628.1"/>
    <property type="molecule type" value="Genomic_DNA"/>
</dbReference>
<feature type="compositionally biased region" description="Polar residues" evidence="1">
    <location>
        <begin position="14"/>
        <end position="27"/>
    </location>
</feature>